<name>A0A1I8BXG6_MELHA</name>
<evidence type="ECO:0000313" key="1">
    <source>
        <dbReference type="Proteomes" id="UP000095281"/>
    </source>
</evidence>
<dbReference type="WBParaSite" id="MhA1_Contig756.frz3.gene12">
    <property type="protein sequence ID" value="MhA1_Contig756.frz3.gene12"/>
    <property type="gene ID" value="MhA1_Contig756.frz3.gene12"/>
</dbReference>
<organism evidence="1 2">
    <name type="scientific">Meloidogyne hapla</name>
    <name type="common">Root-knot nematode worm</name>
    <dbReference type="NCBI Taxonomy" id="6305"/>
    <lineage>
        <taxon>Eukaryota</taxon>
        <taxon>Metazoa</taxon>
        <taxon>Ecdysozoa</taxon>
        <taxon>Nematoda</taxon>
        <taxon>Chromadorea</taxon>
        <taxon>Rhabditida</taxon>
        <taxon>Tylenchina</taxon>
        <taxon>Tylenchomorpha</taxon>
        <taxon>Tylenchoidea</taxon>
        <taxon>Meloidogynidae</taxon>
        <taxon>Meloidogyninae</taxon>
        <taxon>Meloidogyne</taxon>
    </lineage>
</organism>
<dbReference type="AlphaFoldDB" id="A0A1I8BXG6"/>
<dbReference type="Proteomes" id="UP000095281">
    <property type="component" value="Unplaced"/>
</dbReference>
<protein>
    <submittedName>
        <fullName evidence="2">WASH-7_N domain-containing protein</fullName>
    </submittedName>
</protein>
<evidence type="ECO:0000313" key="2">
    <source>
        <dbReference type="WBParaSite" id="MhA1_Contig756.frz3.gene12"/>
    </source>
</evidence>
<keyword evidence="1" id="KW-1185">Reference proteome</keyword>
<proteinExistence type="predicted"/>
<accession>A0A1I8BXG6</accession>
<sequence length="136" mass="15117">MAAVVTFAEYKELLKQAKKRTSSINAHFAKTKEALVGVLGLVDLFWGALTPISNEVVPADFGRFSATKEELGEGDKVTELRKRISDTCVLIKHLIKILRALEQNVIDGIGNNNMLQDLKILIQDALEQSDFYANIQ</sequence>
<reference evidence="2" key="1">
    <citation type="submission" date="2016-11" db="UniProtKB">
        <authorList>
            <consortium name="WormBaseParasite"/>
        </authorList>
    </citation>
    <scope>IDENTIFICATION</scope>
</reference>